<dbReference type="Proteomes" id="UP000218767">
    <property type="component" value="Unassembled WGS sequence"/>
</dbReference>
<evidence type="ECO:0000256" key="1">
    <source>
        <dbReference type="SAM" id="Phobius"/>
    </source>
</evidence>
<name>A0A2A4X6G0_9GAMM</name>
<comment type="caution">
    <text evidence="2">The sequence shown here is derived from an EMBL/GenBank/DDBJ whole genome shotgun (WGS) entry which is preliminary data.</text>
</comment>
<keyword evidence="1" id="KW-0812">Transmembrane</keyword>
<sequence length="165" mass="18235">MDKLETLARLEETPLSILMRESGIAFFSSLTLHSLGMAFVVGINFAVALRLIGFAPRIEIAALSRFYVIHWYAAALIFISGTALLLAYPAKALTNPVFYIKLCAVVIALLISRRIQSTFSNKPEVSIDSVSIKLAYLSIALWVITLTAGRFLAYTHSTLLASRFY</sequence>
<proteinExistence type="predicted"/>
<accession>A0A2A4X6G0</accession>
<evidence type="ECO:0008006" key="4">
    <source>
        <dbReference type="Google" id="ProtNLM"/>
    </source>
</evidence>
<dbReference type="AlphaFoldDB" id="A0A2A4X6G0"/>
<feature type="transmembrane region" description="Helical" evidence="1">
    <location>
        <begin position="24"/>
        <end position="49"/>
    </location>
</feature>
<dbReference type="EMBL" id="NVUL01000043">
    <property type="protein sequence ID" value="PCI77719.1"/>
    <property type="molecule type" value="Genomic_DNA"/>
</dbReference>
<evidence type="ECO:0000313" key="2">
    <source>
        <dbReference type="EMBL" id="PCI77719.1"/>
    </source>
</evidence>
<feature type="transmembrane region" description="Helical" evidence="1">
    <location>
        <begin position="96"/>
        <end position="113"/>
    </location>
</feature>
<keyword evidence="1" id="KW-0472">Membrane</keyword>
<feature type="transmembrane region" description="Helical" evidence="1">
    <location>
        <begin position="69"/>
        <end position="90"/>
    </location>
</feature>
<keyword evidence="1" id="KW-1133">Transmembrane helix</keyword>
<feature type="transmembrane region" description="Helical" evidence="1">
    <location>
        <begin position="134"/>
        <end position="153"/>
    </location>
</feature>
<organism evidence="2 3">
    <name type="scientific">SAR86 cluster bacterium</name>
    <dbReference type="NCBI Taxonomy" id="2030880"/>
    <lineage>
        <taxon>Bacteria</taxon>
        <taxon>Pseudomonadati</taxon>
        <taxon>Pseudomonadota</taxon>
        <taxon>Gammaproteobacteria</taxon>
        <taxon>SAR86 cluster</taxon>
    </lineage>
</organism>
<protein>
    <recommendedName>
        <fullName evidence="4">NnrS family protein</fullName>
    </recommendedName>
</protein>
<gene>
    <name evidence="2" type="ORF">COB20_07325</name>
</gene>
<evidence type="ECO:0000313" key="3">
    <source>
        <dbReference type="Proteomes" id="UP000218767"/>
    </source>
</evidence>
<reference evidence="3" key="1">
    <citation type="submission" date="2017-08" db="EMBL/GenBank/DDBJ databases">
        <title>A dynamic microbial community with high functional redundancy inhabits the cold, oxic subseafloor aquifer.</title>
        <authorList>
            <person name="Tully B.J."/>
            <person name="Wheat C.G."/>
            <person name="Glazer B.T."/>
            <person name="Huber J.A."/>
        </authorList>
    </citation>
    <scope>NUCLEOTIDE SEQUENCE [LARGE SCALE GENOMIC DNA]</scope>
</reference>